<keyword evidence="1" id="KW-1133">Transmembrane helix</keyword>
<dbReference type="EnsemblMetazoa" id="Aqu2.1.35879_001">
    <property type="protein sequence ID" value="Aqu2.1.35879_001"/>
    <property type="gene ID" value="Aqu2.1.35879"/>
</dbReference>
<name>A0A1X7V7U3_AMPQE</name>
<dbReference type="AlphaFoldDB" id="A0A1X7V7U3"/>
<feature type="transmembrane region" description="Helical" evidence="1">
    <location>
        <begin position="41"/>
        <end position="59"/>
    </location>
</feature>
<keyword evidence="1" id="KW-0812">Transmembrane</keyword>
<proteinExistence type="predicted"/>
<sequence length="73" mass="8572">MYITLVMLNFKEGVRLKNSNLSQLLESYLVVQQHHCQMKEFLTVLLMSLVMGTVYFMYFQSHYCVNFSALAII</sequence>
<accession>A0A1X7V7U3</accession>
<keyword evidence="1" id="KW-0472">Membrane</keyword>
<dbReference type="InParanoid" id="A0A1X7V7U3"/>
<evidence type="ECO:0000313" key="2">
    <source>
        <dbReference type="EnsemblMetazoa" id="Aqu2.1.35879_001"/>
    </source>
</evidence>
<protein>
    <submittedName>
        <fullName evidence="2">Uncharacterized protein</fullName>
    </submittedName>
</protein>
<reference evidence="2" key="1">
    <citation type="submission" date="2017-05" db="UniProtKB">
        <authorList>
            <consortium name="EnsemblMetazoa"/>
        </authorList>
    </citation>
    <scope>IDENTIFICATION</scope>
</reference>
<organism evidence="2">
    <name type="scientific">Amphimedon queenslandica</name>
    <name type="common">Sponge</name>
    <dbReference type="NCBI Taxonomy" id="400682"/>
    <lineage>
        <taxon>Eukaryota</taxon>
        <taxon>Metazoa</taxon>
        <taxon>Porifera</taxon>
        <taxon>Demospongiae</taxon>
        <taxon>Heteroscleromorpha</taxon>
        <taxon>Haplosclerida</taxon>
        <taxon>Niphatidae</taxon>
        <taxon>Amphimedon</taxon>
    </lineage>
</organism>
<evidence type="ECO:0000256" key="1">
    <source>
        <dbReference type="SAM" id="Phobius"/>
    </source>
</evidence>